<gene>
    <name evidence="1" type="ORF">METZ01_LOCUS154121</name>
</gene>
<reference evidence="1" key="1">
    <citation type="submission" date="2018-05" db="EMBL/GenBank/DDBJ databases">
        <authorList>
            <person name="Lanie J.A."/>
            <person name="Ng W.-L."/>
            <person name="Kazmierczak K.M."/>
            <person name="Andrzejewski T.M."/>
            <person name="Davidsen T.M."/>
            <person name="Wayne K.J."/>
            <person name="Tettelin H."/>
            <person name="Glass J.I."/>
            <person name="Rusch D."/>
            <person name="Podicherti R."/>
            <person name="Tsui H.-C.T."/>
            <person name="Winkler M.E."/>
        </authorList>
    </citation>
    <scope>NUCLEOTIDE SEQUENCE</scope>
</reference>
<name>A0A382AJU3_9ZZZZ</name>
<sequence length="213" mass="24446">MKYPEGQQKDESREVYIRRISKFPTLSPNTILRVVFRKANQDNLQRIKDWARPVFPKAFPPEGSNGIPYLNPENISTKAFANWVVEENIFEAWVSLGQKVSPFAELFIELVNGKAIDSKQVSKKAKRKKPHSSTDRGRLDVFKNEKFIPLVEQVLEKNSDWQNRQILAHKKVENALDKCGFPEGKPSESTIKKWICIARKNIGARAKTGRPTK</sequence>
<dbReference type="AlphaFoldDB" id="A0A382AJU3"/>
<protein>
    <submittedName>
        <fullName evidence="1">Uncharacterized protein</fullName>
    </submittedName>
</protein>
<dbReference type="EMBL" id="UINC01025530">
    <property type="protein sequence ID" value="SVB01267.1"/>
    <property type="molecule type" value="Genomic_DNA"/>
</dbReference>
<accession>A0A382AJU3</accession>
<evidence type="ECO:0000313" key="1">
    <source>
        <dbReference type="EMBL" id="SVB01267.1"/>
    </source>
</evidence>
<proteinExistence type="predicted"/>
<organism evidence="1">
    <name type="scientific">marine metagenome</name>
    <dbReference type="NCBI Taxonomy" id="408172"/>
    <lineage>
        <taxon>unclassified sequences</taxon>
        <taxon>metagenomes</taxon>
        <taxon>ecological metagenomes</taxon>
    </lineage>
</organism>